<keyword evidence="7" id="KW-0342">GTP-binding</keyword>
<dbReference type="GO" id="GO:0008270">
    <property type="term" value="F:zinc ion binding"/>
    <property type="evidence" value="ECO:0007669"/>
    <property type="project" value="TreeGrafter"/>
</dbReference>
<dbReference type="GO" id="GO:0005525">
    <property type="term" value="F:GTP binding"/>
    <property type="evidence" value="ECO:0007669"/>
    <property type="project" value="UniProtKB-KW"/>
</dbReference>
<sequence length="221" mass="24739">MQDNPQLKKSLDLVEKVLSKNDKEAIKIREFFDSKGILGLNLMSSPGSGKTTTLEQLALRKPFAFNVVEGDLETENDANKLRGKGIEAIQIQTGSACHLDAFMISNALSQMHFEGIDVCFVENIGNLVCPASYDVGTHYNIVLLSVTEGDDKVEKYPVMFKEADLVIVSKCDLIEHFDFEPSLVLERARKLNPKVEMIELSSKSGEGFDKLISWINQRRKK</sequence>
<dbReference type="AlphaFoldDB" id="A0A3D8J5S9"/>
<dbReference type="SUPFAM" id="SSF52540">
    <property type="entry name" value="P-loop containing nucleoside triphosphate hydrolases"/>
    <property type="match status" value="1"/>
</dbReference>
<evidence type="ECO:0000313" key="9">
    <source>
        <dbReference type="EMBL" id="RDU72244.1"/>
    </source>
</evidence>
<gene>
    <name evidence="9" type="primary">hypB</name>
    <name evidence="9" type="ORF">CQA58_01165</name>
</gene>
<evidence type="ECO:0000256" key="2">
    <source>
        <dbReference type="ARBA" id="ARBA00022596"/>
    </source>
</evidence>
<dbReference type="RefSeq" id="WP_115568874.1">
    <property type="nucleotide sequence ID" value="NZ_NXLV01000001.1"/>
</dbReference>
<name>A0A3D8J5S9_9HELI</name>
<evidence type="ECO:0000256" key="1">
    <source>
        <dbReference type="ARBA" id="ARBA00006211"/>
    </source>
</evidence>
<comment type="caution">
    <text evidence="9">The sequence shown here is derived from an EMBL/GenBank/DDBJ whole genome shotgun (WGS) entry which is preliminary data.</text>
</comment>
<evidence type="ECO:0000256" key="7">
    <source>
        <dbReference type="ARBA" id="ARBA00023134"/>
    </source>
</evidence>
<dbReference type="NCBIfam" id="TIGR00073">
    <property type="entry name" value="hypB"/>
    <property type="match status" value="1"/>
</dbReference>
<reference evidence="9 10" key="1">
    <citation type="submission" date="2018-04" db="EMBL/GenBank/DDBJ databases">
        <title>Novel Campyloabacter and Helicobacter Species and Strains.</title>
        <authorList>
            <person name="Mannion A.J."/>
            <person name="Shen Z."/>
            <person name="Fox J.G."/>
        </authorList>
    </citation>
    <scope>NUCLEOTIDE SEQUENCE [LARGE SCALE GENOMIC DNA]</scope>
    <source>
        <strain evidence="9 10">MIT 04-9366</strain>
    </source>
</reference>
<dbReference type="GO" id="GO:0003924">
    <property type="term" value="F:GTPase activity"/>
    <property type="evidence" value="ECO:0007669"/>
    <property type="project" value="InterPro"/>
</dbReference>
<dbReference type="InterPro" id="IPR003495">
    <property type="entry name" value="CobW/HypB/UreG_nucleotide-bd"/>
</dbReference>
<proteinExistence type="inferred from homology"/>
<accession>A0A3D8J5S9</accession>
<dbReference type="InterPro" id="IPR004392">
    <property type="entry name" value="Hyd_mat_HypB"/>
</dbReference>
<dbReference type="GO" id="GO:0051604">
    <property type="term" value="P:protein maturation"/>
    <property type="evidence" value="ECO:0007669"/>
    <property type="project" value="InterPro"/>
</dbReference>
<dbReference type="PANTHER" id="PTHR30134">
    <property type="entry name" value="HYDROGENASE PROTEIN ASSEMBLY PROTEIN, NICKEL CHAPERONE"/>
    <property type="match status" value="1"/>
</dbReference>
<dbReference type="PANTHER" id="PTHR30134:SF2">
    <property type="entry name" value="HYDROGENASE MATURATION FACTOR HYPB"/>
    <property type="match status" value="1"/>
</dbReference>
<evidence type="ECO:0000256" key="6">
    <source>
        <dbReference type="ARBA" id="ARBA00022833"/>
    </source>
</evidence>
<evidence type="ECO:0000259" key="8">
    <source>
        <dbReference type="Pfam" id="PF02492"/>
    </source>
</evidence>
<evidence type="ECO:0000256" key="5">
    <source>
        <dbReference type="ARBA" id="ARBA00022801"/>
    </source>
</evidence>
<dbReference type="EMBL" id="NXLV01000001">
    <property type="protein sequence ID" value="RDU72244.1"/>
    <property type="molecule type" value="Genomic_DNA"/>
</dbReference>
<dbReference type="InterPro" id="IPR027417">
    <property type="entry name" value="P-loop_NTPase"/>
</dbReference>
<keyword evidence="3" id="KW-0479">Metal-binding</keyword>
<keyword evidence="10" id="KW-1185">Reference proteome</keyword>
<keyword evidence="5" id="KW-0378">Hydrolase</keyword>
<keyword evidence="4" id="KW-0547">Nucleotide-binding</keyword>
<evidence type="ECO:0000256" key="4">
    <source>
        <dbReference type="ARBA" id="ARBA00022741"/>
    </source>
</evidence>
<organism evidence="9 10">
    <name type="scientific">Helicobacter brantae</name>
    <dbReference type="NCBI Taxonomy" id="375927"/>
    <lineage>
        <taxon>Bacteria</taxon>
        <taxon>Pseudomonadati</taxon>
        <taxon>Campylobacterota</taxon>
        <taxon>Epsilonproteobacteria</taxon>
        <taxon>Campylobacterales</taxon>
        <taxon>Helicobacteraceae</taxon>
        <taxon>Helicobacter</taxon>
    </lineage>
</organism>
<evidence type="ECO:0000313" key="10">
    <source>
        <dbReference type="Proteomes" id="UP000257045"/>
    </source>
</evidence>
<dbReference type="GO" id="GO:0016151">
    <property type="term" value="F:nickel cation binding"/>
    <property type="evidence" value="ECO:0007669"/>
    <property type="project" value="InterPro"/>
</dbReference>
<evidence type="ECO:0000256" key="3">
    <source>
        <dbReference type="ARBA" id="ARBA00022723"/>
    </source>
</evidence>
<feature type="domain" description="CobW/HypB/UreG nucleotide-binding" evidence="8">
    <location>
        <begin position="42"/>
        <end position="198"/>
    </location>
</feature>
<dbReference type="CDD" id="cd05390">
    <property type="entry name" value="HypB"/>
    <property type="match status" value="1"/>
</dbReference>
<dbReference type="Pfam" id="PF02492">
    <property type="entry name" value="cobW"/>
    <property type="match status" value="1"/>
</dbReference>
<dbReference type="OrthoDB" id="9802035at2"/>
<keyword evidence="6" id="KW-0862">Zinc</keyword>
<comment type="similarity">
    <text evidence="1">Belongs to the SIMIBI class G3E GTPase family. HypB/HupM subfamily.</text>
</comment>
<protein>
    <submittedName>
        <fullName evidence="9">Hydrogenase accessory protein HypB</fullName>
    </submittedName>
</protein>
<dbReference type="Gene3D" id="3.40.50.300">
    <property type="entry name" value="P-loop containing nucleotide triphosphate hydrolases"/>
    <property type="match status" value="1"/>
</dbReference>
<dbReference type="PIRSF" id="PIRSF005624">
    <property type="entry name" value="Ni-bind_GTPase"/>
    <property type="match status" value="1"/>
</dbReference>
<dbReference type="Proteomes" id="UP000257045">
    <property type="component" value="Unassembled WGS sequence"/>
</dbReference>
<keyword evidence="2" id="KW-0533">Nickel</keyword>